<keyword evidence="2" id="KW-0472">Membrane</keyword>
<dbReference type="RefSeq" id="WP_200356525.1">
    <property type="nucleotide sequence ID" value="NZ_JAENIL010000028.1"/>
</dbReference>
<feature type="transmembrane region" description="Helical" evidence="2">
    <location>
        <begin position="54"/>
        <end position="73"/>
    </location>
</feature>
<dbReference type="Gene3D" id="1.20.1250.20">
    <property type="entry name" value="MFS general substrate transporter like domains"/>
    <property type="match status" value="2"/>
</dbReference>
<feature type="transmembrane region" description="Helical" evidence="2">
    <location>
        <begin position="94"/>
        <end position="113"/>
    </location>
</feature>
<protein>
    <submittedName>
        <fullName evidence="3">MFS transporter</fullName>
    </submittedName>
</protein>
<gene>
    <name evidence="3" type="ORF">JIN87_15640</name>
</gene>
<accession>A0A934S3E0</accession>
<feature type="transmembrane region" description="Helical" evidence="2">
    <location>
        <begin position="125"/>
        <end position="150"/>
    </location>
</feature>
<feature type="transmembrane region" description="Helical" evidence="2">
    <location>
        <begin position="420"/>
        <end position="440"/>
    </location>
</feature>
<sequence>MQSQDTPPKTNEETAPPLAMTEKLGFAAGDMASCLYFGVFMNFLPIFYTDVFGLSAAALATMIFVTRTWDWINDPIMGMISDRTKSRMGKFRPWLIWVLPFWIGLGVLTFTTFDLSDGGKLAYAYITYTLLMMAYTAINVPYSALMGVMTPRSDQRTILSSFRFLGAFAGVGVVSLTLQRLVATLGGGNEQLGYTLTMGVYAIASGILFLITFLTTKERVAPPKAQKISIKKDLSAAMRNGPWRALILISVLTILWIAIRGGATIHFFKYVSGNELWGGTFLFIASLVQLGGVMLTKQFTQIFGGKRRTFITLTLINAAFLLAFYYIPPTSYYLIMGHQAVSAFMTAPLMALFWSMIADSADYGQWKLGQRTTGLIFSTGTSSMKIGWSIGPAVSLALLSYYGFEANVEQTPDTIEGLKLIMSIIPAGVAVLAAASVLFYRIDAKMEREMEEAIAADARSEAPDPGCAK</sequence>
<feature type="transmembrane region" description="Helical" evidence="2">
    <location>
        <begin position="333"/>
        <end position="357"/>
    </location>
</feature>
<organism evidence="3 4">
    <name type="scientific">Pelagicoccus mobilis</name>
    <dbReference type="NCBI Taxonomy" id="415221"/>
    <lineage>
        <taxon>Bacteria</taxon>
        <taxon>Pseudomonadati</taxon>
        <taxon>Verrucomicrobiota</taxon>
        <taxon>Opitutia</taxon>
        <taxon>Puniceicoccales</taxon>
        <taxon>Pelagicoccaceae</taxon>
        <taxon>Pelagicoccus</taxon>
    </lineage>
</organism>
<comment type="similarity">
    <text evidence="1">Belongs to the sodium:galactoside symporter (TC 2.A.2) family.</text>
</comment>
<evidence type="ECO:0000313" key="3">
    <source>
        <dbReference type="EMBL" id="MBK1878313.1"/>
    </source>
</evidence>
<keyword evidence="2" id="KW-1133">Transmembrane helix</keyword>
<dbReference type="NCBIfam" id="TIGR00792">
    <property type="entry name" value="gph"/>
    <property type="match status" value="1"/>
</dbReference>
<feature type="transmembrane region" description="Helical" evidence="2">
    <location>
        <begin position="276"/>
        <end position="296"/>
    </location>
</feature>
<comment type="caution">
    <text evidence="3">The sequence shown here is derived from an EMBL/GenBank/DDBJ whole genome shotgun (WGS) entry which is preliminary data.</text>
</comment>
<dbReference type="GO" id="GO:0005886">
    <property type="term" value="C:plasma membrane"/>
    <property type="evidence" value="ECO:0007669"/>
    <property type="project" value="TreeGrafter"/>
</dbReference>
<feature type="transmembrane region" description="Helical" evidence="2">
    <location>
        <begin position="162"/>
        <end position="182"/>
    </location>
</feature>
<dbReference type="PANTHER" id="PTHR11328">
    <property type="entry name" value="MAJOR FACILITATOR SUPERFAMILY DOMAIN-CONTAINING PROTEIN"/>
    <property type="match status" value="1"/>
</dbReference>
<reference evidence="3" key="1">
    <citation type="submission" date="2021-01" db="EMBL/GenBank/DDBJ databases">
        <title>Modified the classification status of verrucomicrobia.</title>
        <authorList>
            <person name="Feng X."/>
        </authorList>
    </citation>
    <scope>NUCLEOTIDE SEQUENCE</scope>
    <source>
        <strain evidence="3">KCTC 13126</strain>
    </source>
</reference>
<dbReference type="GO" id="GO:0006814">
    <property type="term" value="P:sodium ion transport"/>
    <property type="evidence" value="ECO:0007669"/>
    <property type="project" value="InterPro"/>
</dbReference>
<dbReference type="GO" id="GO:0015293">
    <property type="term" value="F:symporter activity"/>
    <property type="evidence" value="ECO:0007669"/>
    <property type="project" value="InterPro"/>
</dbReference>
<feature type="transmembrane region" description="Helical" evidence="2">
    <location>
        <begin position="308"/>
        <end position="327"/>
    </location>
</feature>
<keyword evidence="4" id="KW-1185">Reference proteome</keyword>
<evidence type="ECO:0000313" key="4">
    <source>
        <dbReference type="Proteomes" id="UP000617628"/>
    </source>
</evidence>
<dbReference type="InterPro" id="IPR039672">
    <property type="entry name" value="MFS_2"/>
</dbReference>
<feature type="transmembrane region" description="Helical" evidence="2">
    <location>
        <begin position="194"/>
        <end position="214"/>
    </location>
</feature>
<dbReference type="CDD" id="cd17332">
    <property type="entry name" value="MFS_MelB_like"/>
    <property type="match status" value="1"/>
</dbReference>
<evidence type="ECO:0000256" key="2">
    <source>
        <dbReference type="SAM" id="Phobius"/>
    </source>
</evidence>
<dbReference type="SUPFAM" id="SSF103473">
    <property type="entry name" value="MFS general substrate transporter"/>
    <property type="match status" value="1"/>
</dbReference>
<dbReference type="Pfam" id="PF13347">
    <property type="entry name" value="MFS_2"/>
    <property type="match status" value="1"/>
</dbReference>
<proteinExistence type="inferred from homology"/>
<dbReference type="Proteomes" id="UP000617628">
    <property type="component" value="Unassembled WGS sequence"/>
</dbReference>
<feature type="transmembrane region" description="Helical" evidence="2">
    <location>
        <begin position="245"/>
        <end position="270"/>
    </location>
</feature>
<keyword evidence="2" id="KW-0812">Transmembrane</keyword>
<dbReference type="AlphaFoldDB" id="A0A934S3E0"/>
<dbReference type="InterPro" id="IPR036259">
    <property type="entry name" value="MFS_trans_sf"/>
</dbReference>
<feature type="transmembrane region" description="Helical" evidence="2">
    <location>
        <begin position="24"/>
        <end position="48"/>
    </location>
</feature>
<dbReference type="EMBL" id="JAENIL010000028">
    <property type="protein sequence ID" value="MBK1878313.1"/>
    <property type="molecule type" value="Genomic_DNA"/>
</dbReference>
<evidence type="ECO:0000256" key="1">
    <source>
        <dbReference type="ARBA" id="ARBA00009617"/>
    </source>
</evidence>
<dbReference type="PANTHER" id="PTHR11328:SF24">
    <property type="entry name" value="MAJOR FACILITATOR SUPERFAMILY (MFS) PROFILE DOMAIN-CONTAINING PROTEIN"/>
    <property type="match status" value="1"/>
</dbReference>
<dbReference type="InterPro" id="IPR001927">
    <property type="entry name" value="Na/Gal_symport"/>
</dbReference>
<dbReference type="GO" id="GO:0008643">
    <property type="term" value="P:carbohydrate transport"/>
    <property type="evidence" value="ECO:0007669"/>
    <property type="project" value="InterPro"/>
</dbReference>
<feature type="transmembrane region" description="Helical" evidence="2">
    <location>
        <begin position="386"/>
        <end position="404"/>
    </location>
</feature>
<name>A0A934S3E0_9BACT</name>